<proteinExistence type="predicted"/>
<sequence length="262" mass="29544">MGLFSFLSKSKKTKENPKSTILGMVLLEDPNSFSLTGTINELRNIWKLEVNDKDADNDTAVLSINGYQVAIAVIKMPIPNQEVESAADYNYFWKSGALEVANHKGHIIISILDTGKNDLHENIVFSQVTSAVLKNSQALGVYLGSRTLVLKKEFYLENMDMMSESDLPIYNWVYFGLRQENGKQSVYTYGLSDFGKKEMEIVDSSKSLDELNEMMYNLTHYVIAFNVTLNDGETVGITAEEKLLISESKGRFLECKTLKINY</sequence>
<dbReference type="AlphaFoldDB" id="A0A1H3XX64"/>
<dbReference type="RefSeq" id="WP_092133137.1">
    <property type="nucleotide sequence ID" value="NZ_FNQK01000005.1"/>
</dbReference>
<accession>A0A1H3XX64</accession>
<dbReference type="OrthoDB" id="4827574at2"/>
<evidence type="ECO:0000313" key="3">
    <source>
        <dbReference type="Proteomes" id="UP000198846"/>
    </source>
</evidence>
<dbReference type="Proteomes" id="UP000198846">
    <property type="component" value="Unassembled WGS sequence"/>
</dbReference>
<organism evidence="2 3">
    <name type="scientific">Bizionia paragorgiae</name>
    <dbReference type="NCBI Taxonomy" id="283786"/>
    <lineage>
        <taxon>Bacteria</taxon>
        <taxon>Pseudomonadati</taxon>
        <taxon>Bacteroidota</taxon>
        <taxon>Flavobacteriia</taxon>
        <taxon>Flavobacteriales</taxon>
        <taxon>Flavobacteriaceae</taxon>
        <taxon>Bizionia</taxon>
    </lineage>
</organism>
<dbReference type="InterPro" id="IPR025357">
    <property type="entry name" value="DUF4261"/>
</dbReference>
<protein>
    <recommendedName>
        <fullName evidence="1">DUF4261 domain-containing protein</fullName>
    </recommendedName>
</protein>
<gene>
    <name evidence="2" type="ORF">SAMN04487990_105183</name>
</gene>
<feature type="domain" description="DUF4261" evidence="1">
    <location>
        <begin position="187"/>
        <end position="261"/>
    </location>
</feature>
<dbReference type="EMBL" id="FNQK01000005">
    <property type="protein sequence ID" value="SEA03132.1"/>
    <property type="molecule type" value="Genomic_DNA"/>
</dbReference>
<dbReference type="STRING" id="283786.SAMN04487990_105183"/>
<evidence type="ECO:0000259" key="1">
    <source>
        <dbReference type="Pfam" id="PF14080"/>
    </source>
</evidence>
<dbReference type="Pfam" id="PF14080">
    <property type="entry name" value="DUF4261"/>
    <property type="match status" value="1"/>
</dbReference>
<reference evidence="2 3" key="1">
    <citation type="submission" date="2016-10" db="EMBL/GenBank/DDBJ databases">
        <authorList>
            <person name="de Groot N.N."/>
        </authorList>
    </citation>
    <scope>NUCLEOTIDE SEQUENCE [LARGE SCALE GENOMIC DNA]</scope>
    <source>
        <strain evidence="2 3">DSM 23842</strain>
    </source>
</reference>
<name>A0A1H3XX64_BIZPA</name>
<evidence type="ECO:0000313" key="2">
    <source>
        <dbReference type="EMBL" id="SEA03132.1"/>
    </source>
</evidence>
<keyword evidence="3" id="KW-1185">Reference proteome</keyword>